<evidence type="ECO:0000256" key="4">
    <source>
        <dbReference type="ARBA" id="ARBA00023128"/>
    </source>
</evidence>
<keyword evidence="4 6" id="KW-0496">Mitochondrion</keyword>
<dbReference type="GO" id="GO:0005759">
    <property type="term" value="C:mitochondrial matrix"/>
    <property type="evidence" value="ECO:0007669"/>
    <property type="project" value="UniProtKB-SubCell"/>
</dbReference>
<dbReference type="EMBL" id="GIIL01003041">
    <property type="protein sequence ID" value="NOV46767.1"/>
    <property type="molecule type" value="Transcribed_RNA"/>
</dbReference>
<dbReference type="AlphaFoldDB" id="A0A6M2DPL6"/>
<evidence type="ECO:0000256" key="1">
    <source>
        <dbReference type="ARBA" id="ARBA00004305"/>
    </source>
</evidence>
<evidence type="ECO:0000256" key="2">
    <source>
        <dbReference type="ARBA" id="ARBA00006020"/>
    </source>
</evidence>
<comment type="subunit">
    <text evidence="6">Interacts with the iron-sulfur protein subunit within the SDH catalytic dimer.</text>
</comment>
<dbReference type="GO" id="GO:0005758">
    <property type="term" value="C:mitochondrial intermembrane space"/>
    <property type="evidence" value="ECO:0007669"/>
    <property type="project" value="TreeGrafter"/>
</dbReference>
<sequence length="114" mass="13161">MKHVARVRMLYKSILKLHRGLPKELQELGDSYAKDEFKRHKKCTPNEAVKFMTEWTKYAVDLSKQLRLGSQYNQDGSIGQTLDKNILDMMKDEQLVQLYELKLAAEGKGKADTS</sequence>
<comment type="subcellular location">
    <subcellularLocation>
        <location evidence="1 6">Mitochondrion matrix</location>
    </subcellularLocation>
</comment>
<evidence type="ECO:0000256" key="5">
    <source>
        <dbReference type="ARBA" id="ARBA00023186"/>
    </source>
</evidence>
<dbReference type="GO" id="GO:0034553">
    <property type="term" value="P:mitochondrial respiratory chain complex II assembly"/>
    <property type="evidence" value="ECO:0007669"/>
    <property type="project" value="UniProtKB-UniRule"/>
</dbReference>
<comment type="similarity">
    <text evidence="2 6">Belongs to the complex I LYR family. SDHAF3 subfamily.</text>
</comment>
<dbReference type="InterPro" id="IPR008381">
    <property type="entry name" value="SDHAF3/Sdh7"/>
</dbReference>
<proteinExistence type="inferred from homology"/>
<evidence type="ECO:0000313" key="7">
    <source>
        <dbReference type="EMBL" id="NOV46767.1"/>
    </source>
</evidence>
<evidence type="ECO:0000256" key="6">
    <source>
        <dbReference type="RuleBase" id="RU368039"/>
    </source>
</evidence>
<dbReference type="PANTHER" id="PTHR13137:SF6">
    <property type="entry name" value="SUCCINATE DEHYDROGENASE ASSEMBLY FACTOR 3, MITOCHONDRIAL"/>
    <property type="match status" value="1"/>
</dbReference>
<dbReference type="CDD" id="cd20270">
    <property type="entry name" value="Complex1_LYR_SDHAF3_LYRM10"/>
    <property type="match status" value="1"/>
</dbReference>
<protein>
    <recommendedName>
        <fullName evidence="6">Succinate dehydrogenase assembly factor 3</fullName>
        <shortName evidence="6">SDH assembly factor 3</shortName>
        <shortName evidence="6">SDHAF3</shortName>
    </recommendedName>
</protein>
<comment type="function">
    <text evidence="6">Plays an essential role in the assembly of succinate dehydrogenase (SDH), an enzyme complex (also referred to as respiratory complex II) that is a component of both the tricarboxylic acid (TCA) cycle and the mitochondrial electron transport chain, and which couples the oxidation of succinate to fumarate with the reduction of ubiquinone (coenzyme Q) to ubiquinol. Promotes maturation of the iron-sulfur protein subunit of the SDH catalytic dimer, protecting it from the deleterious effects of oxidants. May act together with SDHAF1.</text>
</comment>
<accession>A0A6M2DPL6</accession>
<keyword evidence="3" id="KW-0809">Transit peptide</keyword>
<organism evidence="7">
    <name type="scientific">Xenopsylla cheopis</name>
    <name type="common">Oriental rat flea</name>
    <name type="synonym">Pulex cheopis</name>
    <dbReference type="NCBI Taxonomy" id="163159"/>
    <lineage>
        <taxon>Eukaryota</taxon>
        <taxon>Metazoa</taxon>
        <taxon>Ecdysozoa</taxon>
        <taxon>Arthropoda</taxon>
        <taxon>Hexapoda</taxon>
        <taxon>Insecta</taxon>
        <taxon>Pterygota</taxon>
        <taxon>Neoptera</taxon>
        <taxon>Endopterygota</taxon>
        <taxon>Siphonaptera</taxon>
        <taxon>Pulicidae</taxon>
        <taxon>Xenopsyllinae</taxon>
        <taxon>Xenopsylla</taxon>
    </lineage>
</organism>
<reference evidence="7" key="1">
    <citation type="submission" date="2020-03" db="EMBL/GenBank/DDBJ databases">
        <title>Transcriptomic Profiling of the Digestive Tract of the Rat Flea, Xenopsylla cheopis, Following Blood Feeding and Infection with Yersinia pestis.</title>
        <authorList>
            <person name="Bland D.M."/>
            <person name="Martens C.A."/>
            <person name="Virtaneva K."/>
            <person name="Kanakabandi K."/>
            <person name="Long D."/>
            <person name="Rosenke R."/>
            <person name="Saturday G.A."/>
            <person name="Hoyt F.H."/>
            <person name="Bruno D.P."/>
            <person name="Ribeiro J.M.C."/>
            <person name="Hinnebusch J."/>
        </authorList>
    </citation>
    <scope>NUCLEOTIDE SEQUENCE</scope>
</reference>
<dbReference type="PANTHER" id="PTHR13137">
    <property type="entry name" value="DC11 ACN9 HOMOLOG"/>
    <property type="match status" value="1"/>
</dbReference>
<dbReference type="Pfam" id="PF13233">
    <property type="entry name" value="Complex1_LYR_2"/>
    <property type="match status" value="1"/>
</dbReference>
<dbReference type="GO" id="GO:0006105">
    <property type="term" value="P:succinate metabolic process"/>
    <property type="evidence" value="ECO:0007669"/>
    <property type="project" value="TreeGrafter"/>
</dbReference>
<evidence type="ECO:0000256" key="3">
    <source>
        <dbReference type="ARBA" id="ARBA00022946"/>
    </source>
</evidence>
<keyword evidence="5 6" id="KW-0143">Chaperone</keyword>
<name>A0A6M2DPL6_XENCH</name>